<dbReference type="EMBL" id="JACYXT010000026">
    <property type="protein sequence ID" value="MBD9729465.1"/>
    <property type="molecule type" value="Genomic_DNA"/>
</dbReference>
<evidence type="ECO:0000313" key="3">
    <source>
        <dbReference type="EMBL" id="MBD9729465.1"/>
    </source>
</evidence>
<dbReference type="PROSITE" id="PS50231">
    <property type="entry name" value="RICIN_B_LECTIN"/>
    <property type="match status" value="1"/>
</dbReference>
<dbReference type="InterPro" id="IPR035992">
    <property type="entry name" value="Ricin_B-like_lectins"/>
</dbReference>
<dbReference type="GeneID" id="79928602"/>
<dbReference type="AlphaFoldDB" id="A0A927QKP5"/>
<dbReference type="InterPro" id="IPR000772">
    <property type="entry name" value="Ricin_B_lectin"/>
</dbReference>
<evidence type="ECO:0000259" key="2">
    <source>
        <dbReference type="Pfam" id="PF00652"/>
    </source>
</evidence>
<organism evidence="3 4">
    <name type="scientific">Streptomyces caniscabiei</name>
    <dbReference type="NCBI Taxonomy" id="2746961"/>
    <lineage>
        <taxon>Bacteria</taxon>
        <taxon>Bacillati</taxon>
        <taxon>Actinomycetota</taxon>
        <taxon>Actinomycetes</taxon>
        <taxon>Kitasatosporales</taxon>
        <taxon>Streptomycetaceae</taxon>
        <taxon>Streptomyces</taxon>
    </lineage>
</organism>
<gene>
    <name evidence="3" type="ORF">IHE70_41045</name>
</gene>
<dbReference type="SUPFAM" id="SSF50370">
    <property type="entry name" value="Ricin B-like lectins"/>
    <property type="match status" value="1"/>
</dbReference>
<evidence type="ECO:0000313" key="4">
    <source>
        <dbReference type="Proteomes" id="UP000661025"/>
    </source>
</evidence>
<dbReference type="CDD" id="cd23415">
    <property type="entry name" value="beta-trefoil_Ricin_AH"/>
    <property type="match status" value="1"/>
</dbReference>
<feature type="signal peptide" evidence="1">
    <location>
        <begin position="1"/>
        <end position="33"/>
    </location>
</feature>
<comment type="caution">
    <text evidence="3">The sequence shown here is derived from an EMBL/GenBank/DDBJ whole genome shotgun (WGS) entry which is preliminary data.</text>
</comment>
<dbReference type="Proteomes" id="UP000661025">
    <property type="component" value="Unassembled WGS sequence"/>
</dbReference>
<sequence>MMKASSSRQSLHRTLLATATAAASLALASPAHAVEYPAYANKANGQCLQGTSADNPVLSYACDNGSDQDWEIESRPQTGTSNQVVKLRNVRYNRCLDSYGGVRYDAPYTVGCNSGNYQLWEVFINSNGTRTFKSWGAWKHQGLHLCLSSSPSGPNASDLLNICNRNSDYQQWHRRD</sequence>
<evidence type="ECO:0000256" key="1">
    <source>
        <dbReference type="SAM" id="SignalP"/>
    </source>
</evidence>
<reference evidence="3" key="1">
    <citation type="submission" date="2020-09" db="EMBL/GenBank/DDBJ databases">
        <title>Streptomyces canutascabiei sp. nov., which causes potato common scab and is distributed across the world.</title>
        <authorList>
            <person name="Nguyen H.P."/>
            <person name="Weisberg A.J."/>
            <person name="Chang J.H."/>
            <person name="Clarke C.R."/>
        </authorList>
    </citation>
    <scope>NUCLEOTIDE SEQUENCE</scope>
    <source>
        <strain evidence="3">ID-01-6.2a</strain>
    </source>
</reference>
<dbReference type="Gene3D" id="2.80.10.50">
    <property type="match status" value="1"/>
</dbReference>
<protein>
    <submittedName>
        <fullName evidence="3">Ricin-type beta-trefoil lectin domain protein</fullName>
    </submittedName>
</protein>
<dbReference type="Pfam" id="PF00652">
    <property type="entry name" value="Ricin_B_lectin"/>
    <property type="match status" value="1"/>
</dbReference>
<keyword evidence="1" id="KW-0732">Signal</keyword>
<dbReference type="RefSeq" id="WP_179202507.1">
    <property type="nucleotide sequence ID" value="NZ_CP119182.1"/>
</dbReference>
<feature type="chain" id="PRO_5037312888" evidence="1">
    <location>
        <begin position="34"/>
        <end position="176"/>
    </location>
</feature>
<accession>A0A927QKP5</accession>
<proteinExistence type="predicted"/>
<feature type="domain" description="Ricin B lectin" evidence="2">
    <location>
        <begin position="41"/>
        <end position="172"/>
    </location>
</feature>
<name>A0A927QKP5_9ACTN</name>